<keyword evidence="4" id="KW-1185">Reference proteome</keyword>
<dbReference type="Proteomes" id="UP000189911">
    <property type="component" value="Chromosome H"/>
</dbReference>
<dbReference type="InterPro" id="IPR021346">
    <property type="entry name" value="Tma16"/>
</dbReference>
<organism evidence="3 4">
    <name type="scientific">Lachancea nothofagi CBS 11611</name>
    <dbReference type="NCBI Taxonomy" id="1266666"/>
    <lineage>
        <taxon>Eukaryota</taxon>
        <taxon>Fungi</taxon>
        <taxon>Dikarya</taxon>
        <taxon>Ascomycota</taxon>
        <taxon>Saccharomycotina</taxon>
        <taxon>Saccharomycetes</taxon>
        <taxon>Saccharomycetales</taxon>
        <taxon>Saccharomycetaceae</taxon>
        <taxon>Lachancea</taxon>
    </lineage>
</organism>
<comment type="similarity">
    <text evidence="1">Belongs to the TMA16 family.</text>
</comment>
<dbReference type="GO" id="GO:0005634">
    <property type="term" value="C:nucleus"/>
    <property type="evidence" value="ECO:0007669"/>
    <property type="project" value="TreeGrafter"/>
</dbReference>
<sequence length="193" mass="22344">MPLSKSLSKIQKNQKGKNVTIHPKGRKFQKLATATLREDKIAAKKKAYNDRRSHELGRVKFIQDVMNLDSFQDKATFSLEETVIFIKEFISRDDEELEELKKKRRSNRPPANRQIILQQKRDFEMKELETGFLIPDLSDAKNVEFLRKWNQTFGSMSTLRQIRVNDKAQKVVGGSKNVVDSSISKSADVEMKE</sequence>
<dbReference type="PANTHER" id="PTHR13349">
    <property type="entry name" value="TRANSLATION MACHINERY-ASSOCIATED PROTEIN 16"/>
    <property type="match status" value="1"/>
</dbReference>
<dbReference type="Gene3D" id="1.20.1440.170">
    <property type="entry name" value="Translation machinery-associated protein 16-like"/>
    <property type="match status" value="1"/>
</dbReference>
<dbReference type="InterPro" id="IPR038356">
    <property type="entry name" value="Tma16_sf"/>
</dbReference>
<evidence type="ECO:0000256" key="2">
    <source>
        <dbReference type="SAM" id="MobiDB-lite"/>
    </source>
</evidence>
<proteinExistence type="inferred from homology"/>
<gene>
    <name evidence="3" type="ORF">LANO_0H16248G</name>
</gene>
<feature type="compositionally biased region" description="Polar residues" evidence="2">
    <location>
        <begin position="1"/>
        <end position="17"/>
    </location>
</feature>
<dbReference type="PANTHER" id="PTHR13349:SF2">
    <property type="entry name" value="TRANSLATION MACHINERY-ASSOCIATED PROTEIN 16"/>
    <property type="match status" value="1"/>
</dbReference>
<feature type="region of interest" description="Disordered" evidence="2">
    <location>
        <begin position="1"/>
        <end position="24"/>
    </location>
</feature>
<evidence type="ECO:0000256" key="1">
    <source>
        <dbReference type="ARBA" id="ARBA00034127"/>
    </source>
</evidence>
<dbReference type="AlphaFoldDB" id="A0A1G4KMW4"/>
<evidence type="ECO:0000313" key="3">
    <source>
        <dbReference type="EMBL" id="SCV05836.1"/>
    </source>
</evidence>
<accession>A0A1G4KMW4</accession>
<dbReference type="Pfam" id="PF11176">
    <property type="entry name" value="Tma16"/>
    <property type="match status" value="1"/>
</dbReference>
<name>A0A1G4KMW4_9SACH</name>
<dbReference type="EMBL" id="LT598447">
    <property type="protein sequence ID" value="SCV05836.1"/>
    <property type="molecule type" value="Genomic_DNA"/>
</dbReference>
<evidence type="ECO:0000313" key="4">
    <source>
        <dbReference type="Proteomes" id="UP000189911"/>
    </source>
</evidence>
<dbReference type="OrthoDB" id="270284at2759"/>
<reference evidence="4" key="1">
    <citation type="submission" date="2016-03" db="EMBL/GenBank/DDBJ databases">
        <authorList>
            <person name="Devillers Hugo."/>
        </authorList>
    </citation>
    <scope>NUCLEOTIDE SEQUENCE [LARGE SCALE GENOMIC DNA]</scope>
</reference>
<protein>
    <submittedName>
        <fullName evidence="3">LANO_0H16248g1_1</fullName>
    </submittedName>
</protein>